<reference evidence="21" key="1">
    <citation type="submission" date="2021-06" db="EMBL/GenBank/DDBJ databases">
        <authorList>
            <consortium name="Wellcome Sanger Institute Data Sharing"/>
        </authorList>
    </citation>
    <scope>NUCLEOTIDE SEQUENCE [LARGE SCALE GENOMIC DNA]</scope>
</reference>
<evidence type="ECO:0000256" key="9">
    <source>
        <dbReference type="ARBA" id="ARBA00023065"/>
    </source>
</evidence>
<dbReference type="GO" id="GO:0005436">
    <property type="term" value="F:sodium:phosphate symporter activity"/>
    <property type="evidence" value="ECO:0007669"/>
    <property type="project" value="InterPro"/>
</dbReference>
<dbReference type="InterPro" id="IPR003841">
    <property type="entry name" value="Na/Pi_transpt"/>
</dbReference>
<feature type="transmembrane region" description="Helical" evidence="20">
    <location>
        <begin position="360"/>
        <end position="382"/>
    </location>
</feature>
<feature type="region of interest" description="Disordered" evidence="19">
    <location>
        <begin position="609"/>
        <end position="629"/>
    </location>
</feature>
<evidence type="ECO:0000256" key="16">
    <source>
        <dbReference type="ARBA" id="ARBA00031843"/>
    </source>
</evidence>
<keyword evidence="10 20" id="KW-0472">Membrane</keyword>
<keyword evidence="12" id="KW-0325">Glycoprotein</keyword>
<reference evidence="21" key="3">
    <citation type="submission" date="2025-09" db="UniProtKB">
        <authorList>
            <consortium name="Ensembl"/>
        </authorList>
    </citation>
    <scope>IDENTIFICATION</scope>
</reference>
<feature type="transmembrane region" description="Helical" evidence="20">
    <location>
        <begin position="315"/>
        <end position="340"/>
    </location>
</feature>
<evidence type="ECO:0000256" key="3">
    <source>
        <dbReference type="ARBA" id="ARBA00020024"/>
    </source>
</evidence>
<dbReference type="Ensembl" id="ENSECRT00000014540.1">
    <property type="protein sequence ID" value="ENSECRP00000014292.1"/>
    <property type="gene ID" value="ENSECRG00000009537.1"/>
</dbReference>
<dbReference type="GeneTree" id="ENSGT00950000183177"/>
<evidence type="ECO:0000256" key="2">
    <source>
        <dbReference type="ARBA" id="ARBA00005808"/>
    </source>
</evidence>
<keyword evidence="5" id="KW-1003">Cell membrane</keyword>
<dbReference type="NCBIfam" id="NF037997">
    <property type="entry name" value="Na_Pi_symport"/>
    <property type="match status" value="1"/>
</dbReference>
<dbReference type="Proteomes" id="UP000694620">
    <property type="component" value="Chromosome 5"/>
</dbReference>
<feature type="transmembrane region" description="Helical" evidence="20">
    <location>
        <begin position="177"/>
        <end position="197"/>
    </location>
</feature>
<evidence type="ECO:0000256" key="6">
    <source>
        <dbReference type="ARBA" id="ARBA00022692"/>
    </source>
</evidence>
<keyword evidence="13" id="KW-0915">Sodium</keyword>
<dbReference type="GO" id="GO:0031982">
    <property type="term" value="C:vesicle"/>
    <property type="evidence" value="ECO:0007669"/>
    <property type="project" value="TreeGrafter"/>
</dbReference>
<sequence length="629" mass="68451">TKDQVIASANSTVTLVEDEPENDPWALPDIEGTGVKWSEMSTKEKILSILFSIGKIALLLGFLYMFVCSLDVLSSAFQLVGGKAAGDIFKDNSVLSNPVAGLVIGVLVTVMVQSSSTSSSIIVSMVSSGLMGVKSAIPIIMGANIGTSVTNTIVAMMQAGDRNEFRRAFAGATVHDFFNWLSVIVLLPLEIASQYLYRLTNLIVESFNLQSGEDAPDLLKVITDPVTKGIIQLDKSVINDIATGDSSAKNKSLIKIWCKSFTNVTVQNVTVQGPENCTEFCWTDGNVTFTLKNVSHKIGIEKCNHIFVNTSLNDLAVGLILLALSLLVLCSCLILIVKLLNSMLKGKVASVIKKIINTDFPFPFAWVTGYIAILVGAGMTFIVQSSSVFTSAITPLVGIGVISIERAYPLTLGSNIGTTTTAILAALASPGDTLANSLQIALCHFFFNISGILLWYPIPFTRVPIRLAKGLGDWTAKYRWFAVVYLILCFFILPLTVFGLSVAGWQVLAGVGVPILVLAIVVIIINIMQSKCPRFLPNVLKTWDFLPVWMHSLKPWDKIITSMTNFCKHRCCCCCKCCQNTNDQDSDLSKNQVISPEVYENPIALENEQEDYNKNEEPNGQIKISTTNL</sequence>
<keyword evidence="22" id="KW-1185">Reference proteome</keyword>
<dbReference type="GO" id="GO:0016324">
    <property type="term" value="C:apical plasma membrane"/>
    <property type="evidence" value="ECO:0007669"/>
    <property type="project" value="UniProtKB-SubCell"/>
</dbReference>
<keyword evidence="7" id="KW-0769">Symport</keyword>
<proteinExistence type="inferred from homology"/>
<evidence type="ECO:0000256" key="5">
    <source>
        <dbReference type="ARBA" id="ARBA00022475"/>
    </source>
</evidence>
<dbReference type="PANTHER" id="PTHR10010:SF23">
    <property type="entry name" value="SODIUM-DEPENDENT PHOSPHATE TRANSPORT PROTEIN 2B"/>
    <property type="match status" value="1"/>
</dbReference>
<evidence type="ECO:0000256" key="8">
    <source>
        <dbReference type="ARBA" id="ARBA00022989"/>
    </source>
</evidence>
<dbReference type="NCBIfam" id="TIGR01013">
    <property type="entry name" value="2a58"/>
    <property type="match status" value="1"/>
</dbReference>
<dbReference type="PANTHER" id="PTHR10010">
    <property type="entry name" value="SOLUTE CARRIER FAMILY 34 SODIUM PHOSPHATE , MEMBER 2-RELATED"/>
    <property type="match status" value="1"/>
</dbReference>
<dbReference type="GO" id="GO:0005903">
    <property type="term" value="C:brush border"/>
    <property type="evidence" value="ECO:0007669"/>
    <property type="project" value="TreeGrafter"/>
</dbReference>
<comment type="catalytic activity">
    <reaction evidence="17">
        <text>3 Na(+)(out) + phosphate(out) = 3 Na(+)(in) + phosphate(in)</text>
        <dbReference type="Rhea" id="RHEA:71255"/>
        <dbReference type="ChEBI" id="CHEBI:29101"/>
        <dbReference type="ChEBI" id="CHEBI:43474"/>
    </reaction>
    <physiologicalReaction direction="left-to-right" evidence="17">
        <dbReference type="Rhea" id="RHEA:71256"/>
    </physiologicalReaction>
</comment>
<evidence type="ECO:0000256" key="10">
    <source>
        <dbReference type="ARBA" id="ARBA00023136"/>
    </source>
</evidence>
<evidence type="ECO:0000256" key="1">
    <source>
        <dbReference type="ARBA" id="ARBA00004424"/>
    </source>
</evidence>
<keyword evidence="6 20" id="KW-0812">Transmembrane</keyword>
<keyword evidence="4" id="KW-0813">Transport</keyword>
<evidence type="ECO:0000256" key="17">
    <source>
        <dbReference type="ARBA" id="ARBA00034042"/>
    </source>
</evidence>
<dbReference type="GO" id="GO:0030643">
    <property type="term" value="P:intracellular phosphate ion homeostasis"/>
    <property type="evidence" value="ECO:0007669"/>
    <property type="project" value="TreeGrafter"/>
</dbReference>
<gene>
    <name evidence="21" type="primary">SLC34A2</name>
</gene>
<accession>A0A8C4SBG1</accession>
<keyword evidence="11" id="KW-1015">Disulfide bond</keyword>
<protein>
    <recommendedName>
        <fullName evidence="3">Sodium-dependent phosphate transport protein 2B</fullName>
    </recommendedName>
    <alternativeName>
        <fullName evidence="16">Na(+)-dependent phosphate cotransporter 2B</fullName>
    </alternativeName>
    <alternativeName>
        <fullName evidence="14">Sodium/phosphate cotransporter 2B</fullName>
    </alternativeName>
    <alternativeName>
        <fullName evidence="15">Solute carrier family 34 member 2</fullName>
    </alternativeName>
</protein>
<feature type="transmembrane region" description="Helical" evidence="20">
    <location>
        <begin position="412"/>
        <end position="431"/>
    </location>
</feature>
<evidence type="ECO:0000256" key="14">
    <source>
        <dbReference type="ARBA" id="ARBA00029612"/>
    </source>
</evidence>
<evidence type="ECO:0000256" key="7">
    <source>
        <dbReference type="ARBA" id="ARBA00022847"/>
    </source>
</evidence>
<dbReference type="Pfam" id="PF02690">
    <property type="entry name" value="Na_Pi_cotrans"/>
    <property type="match status" value="2"/>
</dbReference>
<evidence type="ECO:0000256" key="12">
    <source>
        <dbReference type="ARBA" id="ARBA00023180"/>
    </source>
</evidence>
<comment type="subcellular location">
    <subcellularLocation>
        <location evidence="1">Apical cell membrane</location>
        <topology evidence="1">Multi-pass membrane protein</topology>
    </subcellularLocation>
</comment>
<comment type="similarity">
    <text evidence="2">Belongs to the SLC34A transporter family.</text>
</comment>
<evidence type="ECO:0000256" key="4">
    <source>
        <dbReference type="ARBA" id="ARBA00022448"/>
    </source>
</evidence>
<feature type="transmembrane region" description="Helical" evidence="20">
    <location>
        <begin position="507"/>
        <end position="528"/>
    </location>
</feature>
<feature type="transmembrane region" description="Helical" evidence="20">
    <location>
        <begin position="46"/>
        <end position="73"/>
    </location>
</feature>
<evidence type="ECO:0000256" key="18">
    <source>
        <dbReference type="ARBA" id="ARBA00034091"/>
    </source>
</evidence>
<evidence type="ECO:0000256" key="19">
    <source>
        <dbReference type="SAM" id="MobiDB-lite"/>
    </source>
</evidence>
<evidence type="ECO:0000256" key="15">
    <source>
        <dbReference type="ARBA" id="ARBA00029768"/>
    </source>
</evidence>
<keyword evidence="9" id="KW-0406">Ion transport</keyword>
<evidence type="ECO:0000256" key="20">
    <source>
        <dbReference type="SAM" id="Phobius"/>
    </source>
</evidence>
<evidence type="ECO:0000256" key="13">
    <source>
        <dbReference type="ARBA" id="ARBA00023201"/>
    </source>
</evidence>
<name>A0A8C4SBG1_ERPCA</name>
<evidence type="ECO:0000313" key="22">
    <source>
        <dbReference type="Proteomes" id="UP000694620"/>
    </source>
</evidence>
<reference evidence="21" key="2">
    <citation type="submission" date="2025-08" db="UniProtKB">
        <authorList>
            <consortium name="Ensembl"/>
        </authorList>
    </citation>
    <scope>IDENTIFICATION</scope>
</reference>
<feature type="transmembrane region" description="Helical" evidence="20">
    <location>
        <begin position="388"/>
        <end position="405"/>
    </location>
</feature>
<dbReference type="GO" id="GO:0044341">
    <property type="term" value="P:sodium-dependent phosphate transport"/>
    <property type="evidence" value="ECO:0007669"/>
    <property type="project" value="InterPro"/>
</dbReference>
<keyword evidence="13" id="KW-0739">Sodium transport</keyword>
<feature type="transmembrane region" description="Helical" evidence="20">
    <location>
        <begin position="135"/>
        <end position="156"/>
    </location>
</feature>
<feature type="transmembrane region" description="Helical" evidence="20">
    <location>
        <begin position="478"/>
        <end position="501"/>
    </location>
</feature>
<evidence type="ECO:0000256" key="11">
    <source>
        <dbReference type="ARBA" id="ARBA00023157"/>
    </source>
</evidence>
<feature type="transmembrane region" description="Helical" evidence="20">
    <location>
        <begin position="437"/>
        <end position="458"/>
    </location>
</feature>
<organism evidence="21 22">
    <name type="scientific">Erpetoichthys calabaricus</name>
    <name type="common">Rope fish</name>
    <name type="synonym">Calamoichthys calabaricus</name>
    <dbReference type="NCBI Taxonomy" id="27687"/>
    <lineage>
        <taxon>Eukaryota</taxon>
        <taxon>Metazoa</taxon>
        <taxon>Chordata</taxon>
        <taxon>Craniata</taxon>
        <taxon>Vertebrata</taxon>
        <taxon>Euteleostomi</taxon>
        <taxon>Actinopterygii</taxon>
        <taxon>Polypteriformes</taxon>
        <taxon>Polypteridae</taxon>
        <taxon>Erpetoichthys</taxon>
    </lineage>
</organism>
<keyword evidence="8 20" id="KW-1133">Transmembrane helix</keyword>
<evidence type="ECO:0000313" key="21">
    <source>
        <dbReference type="Ensembl" id="ENSECRP00000014292.1"/>
    </source>
</evidence>
<dbReference type="AlphaFoldDB" id="A0A8C4SBG1"/>
<comment type="function">
    <text evidence="18">Involved in actively transporting phosphate into cells via Na(+) cotransport.</text>
</comment>